<proteinExistence type="predicted"/>
<dbReference type="RefSeq" id="XP_007868826.1">
    <property type="nucleotide sequence ID" value="XM_007870635.1"/>
</dbReference>
<sequence length="289" mass="32398">MATLGPALIGATISSMLYGVTIAQVVNYYVTYDDGLAMKCFIGFIWIMDTLHQCLVGHVLWWYLVARCNGNNVVCADVVWSLYVRDGDFLNDLLADGYLHLPKASAIPTELSAFVVECFFIIRIWRFREKKSTFMLLVPAALGPILSMVYLIYCIQGRGFFMFETNQSLAESLTCLSASFYIFTDIATTTTMCYVLHKSQEGGLRVSKWLIGVVLRYTVTTGLLSCIVQAIYLITVVASWATGHGKDIYIGIYFITAKTYINCMLASLNSRASLREQLGREYIRSVNTI</sequence>
<evidence type="ECO:0000313" key="3">
    <source>
        <dbReference type="EMBL" id="EPQ52519.1"/>
    </source>
</evidence>
<keyword evidence="1" id="KW-0472">Membrane</keyword>
<feature type="transmembrane region" description="Helical" evidence="1">
    <location>
        <begin position="134"/>
        <end position="153"/>
    </location>
</feature>
<feature type="transmembrane region" description="Helical" evidence="1">
    <location>
        <begin position="209"/>
        <end position="242"/>
    </location>
</feature>
<dbReference type="EMBL" id="KB469307">
    <property type="protein sequence ID" value="EPQ52519.1"/>
    <property type="molecule type" value="Genomic_DNA"/>
</dbReference>
<dbReference type="GeneID" id="19304477"/>
<dbReference type="PANTHER" id="PTHR40465">
    <property type="entry name" value="CHROMOSOME 1, WHOLE GENOME SHOTGUN SEQUENCE"/>
    <property type="match status" value="1"/>
</dbReference>
<evidence type="ECO:0000256" key="1">
    <source>
        <dbReference type="SAM" id="Phobius"/>
    </source>
</evidence>
<dbReference type="PANTHER" id="PTHR40465:SF1">
    <property type="entry name" value="DUF6534 DOMAIN-CONTAINING PROTEIN"/>
    <property type="match status" value="1"/>
</dbReference>
<protein>
    <recommendedName>
        <fullName evidence="2">DUF6534 domain-containing protein</fullName>
    </recommendedName>
</protein>
<organism evidence="3 4">
    <name type="scientific">Gloeophyllum trabeum (strain ATCC 11539 / FP-39264 / Madison 617)</name>
    <name type="common">Brown rot fungus</name>
    <dbReference type="NCBI Taxonomy" id="670483"/>
    <lineage>
        <taxon>Eukaryota</taxon>
        <taxon>Fungi</taxon>
        <taxon>Dikarya</taxon>
        <taxon>Basidiomycota</taxon>
        <taxon>Agaricomycotina</taxon>
        <taxon>Agaricomycetes</taxon>
        <taxon>Gloeophyllales</taxon>
        <taxon>Gloeophyllaceae</taxon>
        <taxon>Gloeophyllum</taxon>
    </lineage>
</organism>
<reference evidence="3 4" key="1">
    <citation type="journal article" date="2012" name="Science">
        <title>The Paleozoic origin of enzymatic lignin decomposition reconstructed from 31 fungal genomes.</title>
        <authorList>
            <person name="Floudas D."/>
            <person name="Binder M."/>
            <person name="Riley R."/>
            <person name="Barry K."/>
            <person name="Blanchette R.A."/>
            <person name="Henrissat B."/>
            <person name="Martinez A.T."/>
            <person name="Otillar R."/>
            <person name="Spatafora J.W."/>
            <person name="Yadav J.S."/>
            <person name="Aerts A."/>
            <person name="Benoit I."/>
            <person name="Boyd A."/>
            <person name="Carlson A."/>
            <person name="Copeland A."/>
            <person name="Coutinho P.M."/>
            <person name="de Vries R.P."/>
            <person name="Ferreira P."/>
            <person name="Findley K."/>
            <person name="Foster B."/>
            <person name="Gaskell J."/>
            <person name="Glotzer D."/>
            <person name="Gorecki P."/>
            <person name="Heitman J."/>
            <person name="Hesse C."/>
            <person name="Hori C."/>
            <person name="Igarashi K."/>
            <person name="Jurgens J.A."/>
            <person name="Kallen N."/>
            <person name="Kersten P."/>
            <person name="Kohler A."/>
            <person name="Kuees U."/>
            <person name="Kumar T.K.A."/>
            <person name="Kuo A."/>
            <person name="LaButti K."/>
            <person name="Larrondo L.F."/>
            <person name="Lindquist E."/>
            <person name="Ling A."/>
            <person name="Lombard V."/>
            <person name="Lucas S."/>
            <person name="Lundell T."/>
            <person name="Martin R."/>
            <person name="McLaughlin D.J."/>
            <person name="Morgenstern I."/>
            <person name="Morin E."/>
            <person name="Murat C."/>
            <person name="Nagy L.G."/>
            <person name="Nolan M."/>
            <person name="Ohm R.A."/>
            <person name="Patyshakuliyeva A."/>
            <person name="Rokas A."/>
            <person name="Ruiz-Duenas F.J."/>
            <person name="Sabat G."/>
            <person name="Salamov A."/>
            <person name="Samejima M."/>
            <person name="Schmutz J."/>
            <person name="Slot J.C."/>
            <person name="St John F."/>
            <person name="Stenlid J."/>
            <person name="Sun H."/>
            <person name="Sun S."/>
            <person name="Syed K."/>
            <person name="Tsang A."/>
            <person name="Wiebenga A."/>
            <person name="Young D."/>
            <person name="Pisabarro A."/>
            <person name="Eastwood D.C."/>
            <person name="Martin F."/>
            <person name="Cullen D."/>
            <person name="Grigoriev I.V."/>
            <person name="Hibbett D.S."/>
        </authorList>
    </citation>
    <scope>NUCLEOTIDE SEQUENCE [LARGE SCALE GENOMIC DNA]</scope>
    <source>
        <strain evidence="3 4">ATCC 11539</strain>
    </source>
</reference>
<dbReference type="Pfam" id="PF20152">
    <property type="entry name" value="DUF6534"/>
    <property type="match status" value="1"/>
</dbReference>
<dbReference type="AlphaFoldDB" id="S7RIV9"/>
<dbReference type="STRING" id="670483.S7RIV9"/>
<dbReference type="Proteomes" id="UP000030669">
    <property type="component" value="Unassembled WGS sequence"/>
</dbReference>
<feature type="domain" description="DUF6534" evidence="2">
    <location>
        <begin position="183"/>
        <end position="273"/>
    </location>
</feature>
<dbReference type="InterPro" id="IPR045339">
    <property type="entry name" value="DUF6534"/>
</dbReference>
<evidence type="ECO:0000313" key="4">
    <source>
        <dbReference type="Proteomes" id="UP000030669"/>
    </source>
</evidence>
<name>S7RIV9_GLOTA</name>
<feature type="transmembrane region" description="Helical" evidence="1">
    <location>
        <begin position="178"/>
        <end position="197"/>
    </location>
</feature>
<feature type="transmembrane region" description="Helical" evidence="1">
    <location>
        <begin position="6"/>
        <end position="29"/>
    </location>
</feature>
<keyword evidence="1" id="KW-1133">Transmembrane helix</keyword>
<dbReference type="OrthoDB" id="2971182at2759"/>
<feature type="transmembrane region" description="Helical" evidence="1">
    <location>
        <begin position="248"/>
        <end position="268"/>
    </location>
</feature>
<feature type="transmembrane region" description="Helical" evidence="1">
    <location>
        <begin position="41"/>
        <end position="64"/>
    </location>
</feature>
<accession>S7RIV9</accession>
<keyword evidence="1" id="KW-0812">Transmembrane</keyword>
<dbReference type="KEGG" id="gtr:GLOTRDRAFT_140242"/>
<keyword evidence="4" id="KW-1185">Reference proteome</keyword>
<evidence type="ECO:0000259" key="2">
    <source>
        <dbReference type="Pfam" id="PF20152"/>
    </source>
</evidence>
<gene>
    <name evidence="3" type="ORF">GLOTRDRAFT_140242</name>
</gene>
<dbReference type="HOGENOM" id="CLU_046025_5_4_1"/>
<dbReference type="OMA" id="GNFRNTK"/>